<keyword evidence="5" id="KW-1185">Reference proteome</keyword>
<dbReference type="Gene3D" id="6.10.140.530">
    <property type="match status" value="2"/>
</dbReference>
<dbReference type="EMBL" id="JABMIG020000102">
    <property type="protein sequence ID" value="KAL3792437.1"/>
    <property type="molecule type" value="Genomic_DNA"/>
</dbReference>
<protein>
    <recommendedName>
        <fullName evidence="3">Helicase-associated domain-containing protein</fullName>
    </recommendedName>
</protein>
<feature type="domain" description="Helicase-associated" evidence="3">
    <location>
        <begin position="426"/>
        <end position="493"/>
    </location>
</feature>
<reference evidence="4 5" key="1">
    <citation type="journal article" date="2020" name="G3 (Bethesda)">
        <title>Improved Reference Genome for Cyclotella cryptica CCMP332, a Model for Cell Wall Morphogenesis, Salinity Adaptation, and Lipid Production in Diatoms (Bacillariophyta).</title>
        <authorList>
            <person name="Roberts W.R."/>
            <person name="Downey K.M."/>
            <person name="Ruck E.C."/>
            <person name="Traller J.C."/>
            <person name="Alverson A.J."/>
        </authorList>
    </citation>
    <scope>NUCLEOTIDE SEQUENCE [LARGE SCALE GENOMIC DNA]</scope>
    <source>
        <strain evidence="4 5">CCMP332</strain>
    </source>
</reference>
<evidence type="ECO:0000313" key="4">
    <source>
        <dbReference type="EMBL" id="KAL3792437.1"/>
    </source>
</evidence>
<name>A0ABD3PX98_9STRA</name>
<feature type="region of interest" description="Disordered" evidence="2">
    <location>
        <begin position="46"/>
        <end position="102"/>
    </location>
</feature>
<keyword evidence="1" id="KW-0175">Coiled coil</keyword>
<dbReference type="AlphaFoldDB" id="A0ABD3PX98"/>
<proteinExistence type="predicted"/>
<dbReference type="PANTHER" id="PTHR33418">
    <property type="entry name" value="HELICASE-ASSOCIATED"/>
    <property type="match status" value="1"/>
</dbReference>
<feature type="coiled-coil region" evidence="1">
    <location>
        <begin position="374"/>
        <end position="408"/>
    </location>
</feature>
<feature type="domain" description="Helicase-associated" evidence="3">
    <location>
        <begin position="592"/>
        <end position="665"/>
    </location>
</feature>
<evidence type="ECO:0000256" key="2">
    <source>
        <dbReference type="SAM" id="MobiDB-lite"/>
    </source>
</evidence>
<dbReference type="Proteomes" id="UP001516023">
    <property type="component" value="Unassembled WGS sequence"/>
</dbReference>
<feature type="domain" description="Helicase-associated" evidence="3">
    <location>
        <begin position="526"/>
        <end position="576"/>
    </location>
</feature>
<comment type="caution">
    <text evidence="4">The sequence shown here is derived from an EMBL/GenBank/DDBJ whole genome shotgun (WGS) entry which is preliminary data.</text>
</comment>
<evidence type="ECO:0000313" key="5">
    <source>
        <dbReference type="Proteomes" id="UP001516023"/>
    </source>
</evidence>
<gene>
    <name evidence="4" type="ORF">HJC23_001555</name>
</gene>
<evidence type="ECO:0000259" key="3">
    <source>
        <dbReference type="Pfam" id="PF03457"/>
    </source>
</evidence>
<dbReference type="Pfam" id="PF03457">
    <property type="entry name" value="HA"/>
    <property type="match status" value="3"/>
</dbReference>
<evidence type="ECO:0000256" key="1">
    <source>
        <dbReference type="SAM" id="Coils"/>
    </source>
</evidence>
<sequence length="699" mass="80014">MNTIQQWESSIGKTDFNVGHNVTRLANFYAAAPSVQVVVNHGRTSNDRNLYDSHDASDYDDASASVGEGTVDNRLNEETTYSPSAKRARTSTSPTTEHTHVTTDDIPTALLKYKRKHGSTYSITYTTRHHCNADTNVLNDTPFGIRLAAVPVKNGHSHLIHYYETAFGVKYRGRPPSQSHHAIVVASLVDTASAETRTKVRPRDVLLFVDKYLVNITDKKRLKYYLAKLRQPVLPLTLTFFRPGEGAIESLGEQSGMNQLKKCDVSTKAFGKSLHSGTANDSRRIILERRLAELEALHIETAAELGTLCKNDQLTIGDNGNDIAVADGSDPTNDEEELVIPPHVMYYPPTKIRRKSIRGLDEACNTVEHILRQRRLIEREVDKIRAVVKEAQSRLVTKESQLGEMDEQLAAPLEEIKSLEMEVIDKWKKMYLKLKAYYELNGHANVTDREDSKLAKWVTRQRTCYANGQLKKPNPAIGLIKPYQRELLDQLDFCYNPREEQVLPNCVLRETILVKSMFQSIHTFRTIGHCNVPMKHENIHLANFVQKWRREHRLYHEGKPSNMTQERFDMLRTVGFSWRDPSRSRKRSDAREETWDGFISQMVDFKERYGHFMVNKVNKSKGKGDRLGRLEEWCSWVRKQYILYKQGHQSQLDESKIAQLKDMGFWLERSHAVGLANKRAKLDGQLTLDVPMLPEINEA</sequence>
<organism evidence="4 5">
    <name type="scientific">Cyclotella cryptica</name>
    <dbReference type="NCBI Taxonomy" id="29204"/>
    <lineage>
        <taxon>Eukaryota</taxon>
        <taxon>Sar</taxon>
        <taxon>Stramenopiles</taxon>
        <taxon>Ochrophyta</taxon>
        <taxon>Bacillariophyta</taxon>
        <taxon>Coscinodiscophyceae</taxon>
        <taxon>Thalassiosirophycidae</taxon>
        <taxon>Stephanodiscales</taxon>
        <taxon>Stephanodiscaceae</taxon>
        <taxon>Cyclotella</taxon>
    </lineage>
</organism>
<dbReference type="InterPro" id="IPR005114">
    <property type="entry name" value="Helicase_assoc"/>
</dbReference>
<accession>A0ABD3PX98</accession>
<dbReference type="PANTHER" id="PTHR33418:SF1">
    <property type="entry name" value="HELICASE-ASSOCIATED DOMAIN-CONTAINING PROTEIN"/>
    <property type="match status" value="1"/>
</dbReference>
<feature type="compositionally biased region" description="Basic and acidic residues" evidence="2">
    <location>
        <begin position="46"/>
        <end position="57"/>
    </location>
</feature>